<dbReference type="RefSeq" id="WP_378972754.1">
    <property type="nucleotide sequence ID" value="NZ_JBHSWN010000001.1"/>
</dbReference>
<keyword evidence="6 7" id="KW-0472">Membrane</keyword>
<dbReference type="Gene3D" id="1.10.3720.10">
    <property type="entry name" value="MetI-like"/>
    <property type="match status" value="2"/>
</dbReference>
<keyword evidence="3" id="KW-1003">Cell membrane</keyword>
<keyword evidence="9" id="KW-1185">Reference proteome</keyword>
<evidence type="ECO:0000256" key="6">
    <source>
        <dbReference type="ARBA" id="ARBA00023136"/>
    </source>
</evidence>
<evidence type="ECO:0000256" key="5">
    <source>
        <dbReference type="ARBA" id="ARBA00022989"/>
    </source>
</evidence>
<evidence type="ECO:0000256" key="1">
    <source>
        <dbReference type="ARBA" id="ARBA00004651"/>
    </source>
</evidence>
<dbReference type="EMBL" id="JBHSWN010000001">
    <property type="protein sequence ID" value="MFC6791661.1"/>
    <property type="molecule type" value="Genomic_DNA"/>
</dbReference>
<accession>A0ABW2BNJ3</accession>
<name>A0ABW2BNJ3_9HYPH</name>
<evidence type="ECO:0000256" key="3">
    <source>
        <dbReference type="ARBA" id="ARBA00022475"/>
    </source>
</evidence>
<evidence type="ECO:0000256" key="4">
    <source>
        <dbReference type="ARBA" id="ARBA00022692"/>
    </source>
</evidence>
<keyword evidence="2" id="KW-0813">Transport</keyword>
<dbReference type="PANTHER" id="PTHR30043">
    <property type="entry name" value="PHOSPHONATES TRANSPORT SYSTEM PERMEASE PROTEIN"/>
    <property type="match status" value="1"/>
</dbReference>
<dbReference type="PANTHER" id="PTHR30043:SF1">
    <property type="entry name" value="ABC TRANSPORT SYSTEM PERMEASE PROTEIN P69"/>
    <property type="match status" value="1"/>
</dbReference>
<evidence type="ECO:0000256" key="7">
    <source>
        <dbReference type="SAM" id="Phobius"/>
    </source>
</evidence>
<keyword evidence="5 7" id="KW-1133">Transmembrane helix</keyword>
<reference evidence="9" key="1">
    <citation type="journal article" date="2019" name="Int. J. Syst. Evol. Microbiol.">
        <title>The Global Catalogue of Microorganisms (GCM) 10K type strain sequencing project: providing services to taxonomists for standard genome sequencing and annotation.</title>
        <authorList>
            <consortium name="The Broad Institute Genomics Platform"/>
            <consortium name="The Broad Institute Genome Sequencing Center for Infectious Disease"/>
            <person name="Wu L."/>
            <person name="Ma J."/>
        </authorList>
    </citation>
    <scope>NUCLEOTIDE SEQUENCE [LARGE SCALE GENOMIC DNA]</scope>
    <source>
        <strain evidence="9">CCUG 48316</strain>
    </source>
</reference>
<dbReference type="Proteomes" id="UP001596292">
    <property type="component" value="Unassembled WGS sequence"/>
</dbReference>
<comment type="subcellular location">
    <subcellularLocation>
        <location evidence="1">Cell membrane</location>
        <topology evidence="1">Multi-pass membrane protein</topology>
    </subcellularLocation>
</comment>
<dbReference type="InterPro" id="IPR035906">
    <property type="entry name" value="MetI-like_sf"/>
</dbReference>
<gene>
    <name evidence="8" type="ORF">ACFQE0_19860</name>
</gene>
<comment type="caution">
    <text evidence="8">The sequence shown here is derived from an EMBL/GenBank/DDBJ whole genome shotgun (WGS) entry which is preliminary data.</text>
</comment>
<feature type="transmembrane region" description="Helical" evidence="7">
    <location>
        <begin position="127"/>
        <end position="146"/>
    </location>
</feature>
<keyword evidence="4 7" id="KW-0812">Transmembrane</keyword>
<sequence length="207" mass="22489">MGQTLILAQIALVATALGALLLFPLTARRFAGPVGRPFGRVLLVVVRSTPEYMLAYLCLQMLGPSMLPAIIALSLHNAGIIGYLMGRHADAIPYRPDAPRGLNLYAYETLPRLYGQFLAFLLYRWELILRESAIFGILGVTTLGFYVDAAISELRLDVAVLLIAATALLTMAVDALSRTLRRSLRINDLPTRLSGPQAVPCAEPGRA</sequence>
<evidence type="ECO:0000313" key="9">
    <source>
        <dbReference type="Proteomes" id="UP001596292"/>
    </source>
</evidence>
<proteinExistence type="predicted"/>
<organism evidence="8 9">
    <name type="scientific">Methylobacterium komagatae</name>
    <dbReference type="NCBI Taxonomy" id="374425"/>
    <lineage>
        <taxon>Bacteria</taxon>
        <taxon>Pseudomonadati</taxon>
        <taxon>Pseudomonadota</taxon>
        <taxon>Alphaproteobacteria</taxon>
        <taxon>Hyphomicrobiales</taxon>
        <taxon>Methylobacteriaceae</taxon>
        <taxon>Methylobacterium</taxon>
    </lineage>
</organism>
<evidence type="ECO:0000256" key="2">
    <source>
        <dbReference type="ARBA" id="ARBA00022448"/>
    </source>
</evidence>
<protein>
    <submittedName>
        <fullName evidence="8">PhnE/PtxC family ABC transporter permease</fullName>
    </submittedName>
</protein>
<evidence type="ECO:0000313" key="8">
    <source>
        <dbReference type="EMBL" id="MFC6791661.1"/>
    </source>
</evidence>
<dbReference type="SUPFAM" id="SSF161098">
    <property type="entry name" value="MetI-like"/>
    <property type="match status" value="1"/>
</dbReference>
<feature type="transmembrane region" description="Helical" evidence="7">
    <location>
        <begin position="53"/>
        <end position="75"/>
    </location>
</feature>
<feature type="transmembrane region" description="Helical" evidence="7">
    <location>
        <begin position="158"/>
        <end position="176"/>
    </location>
</feature>